<reference evidence="2" key="2">
    <citation type="journal article" date="2021" name="Microbiome">
        <title>Successional dynamics and alternative stable states in a saline activated sludge microbial community over 9 years.</title>
        <authorList>
            <person name="Wang Y."/>
            <person name="Ye J."/>
            <person name="Ju F."/>
            <person name="Liu L."/>
            <person name="Boyd J.A."/>
            <person name="Deng Y."/>
            <person name="Parks D.H."/>
            <person name="Jiang X."/>
            <person name="Yin X."/>
            <person name="Woodcroft B.J."/>
            <person name="Tyson G.W."/>
            <person name="Hugenholtz P."/>
            <person name="Polz M.F."/>
            <person name="Zhang T."/>
        </authorList>
    </citation>
    <scope>NUCLEOTIDE SEQUENCE</scope>
    <source>
        <strain evidence="2">HKST-UBA15</strain>
    </source>
</reference>
<evidence type="ECO:0000256" key="1">
    <source>
        <dbReference type="SAM" id="Phobius"/>
    </source>
</evidence>
<dbReference type="InterPro" id="IPR007060">
    <property type="entry name" value="FtsL/DivIC"/>
</dbReference>
<accession>A0A955I8R2</accession>
<protein>
    <recommendedName>
        <fullName evidence="4">Septum formation initiator family protein</fullName>
    </recommendedName>
</protein>
<comment type="caution">
    <text evidence="2">The sequence shown here is derived from an EMBL/GenBank/DDBJ whole genome shotgun (WGS) entry which is preliminary data.</text>
</comment>
<evidence type="ECO:0008006" key="4">
    <source>
        <dbReference type="Google" id="ProtNLM"/>
    </source>
</evidence>
<evidence type="ECO:0000313" key="3">
    <source>
        <dbReference type="Proteomes" id="UP000745577"/>
    </source>
</evidence>
<keyword evidence="1" id="KW-0812">Transmembrane</keyword>
<proteinExistence type="predicted"/>
<gene>
    <name evidence="2" type="ORF">KC675_02225</name>
</gene>
<dbReference type="Pfam" id="PF04977">
    <property type="entry name" value="DivIC"/>
    <property type="match status" value="1"/>
</dbReference>
<dbReference type="EMBL" id="JAGQLL010000022">
    <property type="protein sequence ID" value="MCA9379974.1"/>
    <property type="molecule type" value="Genomic_DNA"/>
</dbReference>
<sequence>MQKPLEIKGKIKSFGSKLKGKNISVKFLLFDLALLIIIVTLTSNIYRAYNDGVRNLGRLKIEEEKLIKLQEENAKLSEEENYYKSIEFRKAYARDSLNLSKEGETLYLVIRDENEEDAIEEDLLFDPNTVNKSKQWKLLILGR</sequence>
<evidence type="ECO:0000313" key="2">
    <source>
        <dbReference type="EMBL" id="MCA9379974.1"/>
    </source>
</evidence>
<keyword evidence="1" id="KW-1133">Transmembrane helix</keyword>
<feature type="transmembrane region" description="Helical" evidence="1">
    <location>
        <begin position="27"/>
        <end position="46"/>
    </location>
</feature>
<reference evidence="2" key="1">
    <citation type="submission" date="2020-04" db="EMBL/GenBank/DDBJ databases">
        <authorList>
            <person name="Zhang T."/>
        </authorList>
    </citation>
    <scope>NUCLEOTIDE SEQUENCE</scope>
    <source>
        <strain evidence="2">HKST-UBA15</strain>
    </source>
</reference>
<keyword evidence="1" id="KW-0472">Membrane</keyword>
<dbReference type="AlphaFoldDB" id="A0A955I8R2"/>
<organism evidence="2 3">
    <name type="scientific">Candidatus Dojkabacteria bacterium</name>
    <dbReference type="NCBI Taxonomy" id="2099670"/>
    <lineage>
        <taxon>Bacteria</taxon>
        <taxon>Candidatus Dojkabacteria</taxon>
    </lineage>
</organism>
<name>A0A955I8R2_9BACT</name>
<dbReference type="Proteomes" id="UP000745577">
    <property type="component" value="Unassembled WGS sequence"/>
</dbReference>